<dbReference type="Proteomes" id="UP000488295">
    <property type="component" value="Unassembled WGS sequence"/>
</dbReference>
<dbReference type="RefSeq" id="WP_155692809.1">
    <property type="nucleotide sequence ID" value="NZ_WKKC01000021.1"/>
</dbReference>
<dbReference type="EMBL" id="WKKC01000021">
    <property type="protein sequence ID" value="MTE03639.1"/>
    <property type="molecule type" value="Genomic_DNA"/>
</dbReference>
<keyword evidence="1" id="KW-1133">Transmembrane helix</keyword>
<name>A0A9X5AM84_LACJH</name>
<protein>
    <submittedName>
        <fullName evidence="2">Uncharacterized protein</fullName>
    </submittedName>
</protein>
<accession>A0A9X5AM84</accession>
<keyword evidence="1" id="KW-0472">Membrane</keyword>
<comment type="caution">
    <text evidence="2">The sequence shown here is derived from an EMBL/GenBank/DDBJ whole genome shotgun (WGS) entry which is preliminary data.</text>
</comment>
<proteinExistence type="predicted"/>
<sequence length="74" mass="8475">MLEKMVHALRLSALIMSSINIIVVSLLLAYSVLNFNIPNNFLRLMFIGGLSSWINNYMVEASRFQNKTLEDKKV</sequence>
<feature type="transmembrane region" description="Helical" evidence="1">
    <location>
        <begin position="12"/>
        <end position="35"/>
    </location>
</feature>
<organism evidence="2 3">
    <name type="scientific">Lactobacillus johnsonii</name>
    <dbReference type="NCBI Taxonomy" id="33959"/>
    <lineage>
        <taxon>Bacteria</taxon>
        <taxon>Bacillati</taxon>
        <taxon>Bacillota</taxon>
        <taxon>Bacilli</taxon>
        <taxon>Lactobacillales</taxon>
        <taxon>Lactobacillaceae</taxon>
        <taxon>Lactobacillus</taxon>
    </lineage>
</organism>
<dbReference type="AlphaFoldDB" id="A0A9X5AM84"/>
<evidence type="ECO:0000313" key="2">
    <source>
        <dbReference type="EMBL" id="MTE03639.1"/>
    </source>
</evidence>
<gene>
    <name evidence="2" type="ORF">GJU95_07645</name>
</gene>
<evidence type="ECO:0000256" key="1">
    <source>
        <dbReference type="SAM" id="Phobius"/>
    </source>
</evidence>
<keyword evidence="1" id="KW-0812">Transmembrane</keyword>
<reference evidence="2 3" key="1">
    <citation type="submission" date="2019-11" db="EMBL/GenBank/DDBJ databases">
        <title>Gastrointestinal microbiota of Peromyscus leucopus.</title>
        <authorList>
            <person name="Milovic A."/>
            <person name="Bassam K."/>
            <person name="Barbour A.G."/>
        </authorList>
    </citation>
    <scope>NUCLEOTIDE SEQUENCE [LARGE SCALE GENOMIC DNA]</scope>
    <source>
        <strain evidence="2 3">LL8</strain>
    </source>
</reference>
<evidence type="ECO:0000313" key="3">
    <source>
        <dbReference type="Proteomes" id="UP000488295"/>
    </source>
</evidence>